<dbReference type="PANTHER" id="PTHR39640">
    <property type="entry name" value="VNG6129C"/>
    <property type="match status" value="1"/>
</dbReference>
<name>A0A5C6DVE0_9BACT</name>
<evidence type="ECO:0000313" key="2">
    <source>
        <dbReference type="Proteomes" id="UP000315471"/>
    </source>
</evidence>
<gene>
    <name evidence="1" type="ORF">Q31b_35990</name>
</gene>
<dbReference type="Pfam" id="PF05626">
    <property type="entry name" value="DUF790"/>
    <property type="match status" value="1"/>
</dbReference>
<dbReference type="PANTHER" id="PTHR39640:SF1">
    <property type="entry name" value="DUF790 FAMILY PROTEIN"/>
    <property type="match status" value="1"/>
</dbReference>
<evidence type="ECO:0000313" key="1">
    <source>
        <dbReference type="EMBL" id="TWU40254.1"/>
    </source>
</evidence>
<sequence>MLTNEQSILHFDFHSQVVKPDRLVRTSHAHYLELSRRLIHVYQSSVGEPRKVLHRRVQQILQPIEDCPTRRIAAFCKLLDDESVYAKDKAGAAAKLRSRVFGLAAKRHPLVQSADQLFDHCESIVKAEIAAEFGRPWDEIAGQLFNDVIEFHPLKTPPLDLQPSDLLSRYNVAQTQTALYGAVSMTVWAKQDFKNILRYAKLARLMHSIRRQDDTYVFRFNGPASVVRSTKRYGVNFARFLPSLLAADDWRMQATVVGPMKRRFALQLSSHDGLKGRIEDADFDSRIEEMFFTEWHGKERCGWELTRESAILHQAQTVFMPDFTLRHPQHGEVLLEIVGFWTPEYLRKKAATLERFRRSGRILLAIAESVNESIPDLGIERIVYKSKLLPKTVLAALNEMV</sequence>
<dbReference type="PIRSF" id="PIRSF019435">
    <property type="entry name" value="UCP019435"/>
    <property type="match status" value="1"/>
</dbReference>
<organism evidence="1 2">
    <name type="scientific">Novipirellula aureliae</name>
    <dbReference type="NCBI Taxonomy" id="2527966"/>
    <lineage>
        <taxon>Bacteria</taxon>
        <taxon>Pseudomonadati</taxon>
        <taxon>Planctomycetota</taxon>
        <taxon>Planctomycetia</taxon>
        <taxon>Pirellulales</taxon>
        <taxon>Pirellulaceae</taxon>
        <taxon>Novipirellula</taxon>
    </lineage>
</organism>
<dbReference type="Proteomes" id="UP000315471">
    <property type="component" value="Unassembled WGS sequence"/>
</dbReference>
<dbReference type="InterPro" id="IPR008508">
    <property type="entry name" value="Bax1"/>
</dbReference>
<comment type="caution">
    <text evidence="1">The sequence shown here is derived from an EMBL/GenBank/DDBJ whole genome shotgun (WGS) entry which is preliminary data.</text>
</comment>
<evidence type="ECO:0008006" key="3">
    <source>
        <dbReference type="Google" id="ProtNLM"/>
    </source>
</evidence>
<dbReference type="EMBL" id="SJPY01000005">
    <property type="protein sequence ID" value="TWU40254.1"/>
    <property type="molecule type" value="Genomic_DNA"/>
</dbReference>
<reference evidence="1 2" key="1">
    <citation type="submission" date="2019-02" db="EMBL/GenBank/DDBJ databases">
        <title>Deep-cultivation of Planctomycetes and their phenomic and genomic characterization uncovers novel biology.</title>
        <authorList>
            <person name="Wiegand S."/>
            <person name="Jogler M."/>
            <person name="Boedeker C."/>
            <person name="Pinto D."/>
            <person name="Vollmers J."/>
            <person name="Rivas-Marin E."/>
            <person name="Kohn T."/>
            <person name="Peeters S.H."/>
            <person name="Heuer A."/>
            <person name="Rast P."/>
            <person name="Oberbeckmann S."/>
            <person name="Bunk B."/>
            <person name="Jeske O."/>
            <person name="Meyerdierks A."/>
            <person name="Storesund J.E."/>
            <person name="Kallscheuer N."/>
            <person name="Luecker S."/>
            <person name="Lage O.M."/>
            <person name="Pohl T."/>
            <person name="Merkel B.J."/>
            <person name="Hornburger P."/>
            <person name="Mueller R.-W."/>
            <person name="Bruemmer F."/>
            <person name="Labrenz M."/>
            <person name="Spormann A.M."/>
            <person name="Op Den Camp H."/>
            <person name="Overmann J."/>
            <person name="Amann R."/>
            <person name="Jetten M.S.M."/>
            <person name="Mascher T."/>
            <person name="Medema M.H."/>
            <person name="Devos D.P."/>
            <person name="Kaster A.-K."/>
            <person name="Ovreas L."/>
            <person name="Rohde M."/>
            <person name="Galperin M.Y."/>
            <person name="Jogler C."/>
        </authorList>
    </citation>
    <scope>NUCLEOTIDE SEQUENCE [LARGE SCALE GENOMIC DNA]</scope>
    <source>
        <strain evidence="1 2">Q31b</strain>
    </source>
</reference>
<protein>
    <recommendedName>
        <fullName evidence="3">DUF790 family protein</fullName>
    </recommendedName>
</protein>
<keyword evidence="2" id="KW-1185">Reference proteome</keyword>
<accession>A0A5C6DVE0</accession>
<dbReference type="OrthoDB" id="5292613at2"/>
<dbReference type="AlphaFoldDB" id="A0A5C6DVE0"/>
<dbReference type="RefSeq" id="WP_146600844.1">
    <property type="nucleotide sequence ID" value="NZ_SJPY01000005.1"/>
</dbReference>
<proteinExistence type="predicted"/>